<accession>A0ABV1K6B6</accession>
<sequence length="127" mass="13680">MGGPFRVRKRTLFAGLAFAVLAVWIGGTFVAIVLAPGRGAEDPASLGTRAAEALRDGDGNRFHDLLLDAPDREFSQDYAQRLRALGVPELAPTGPETAEIRSGPYRTTLSVTEENGRWYLSLLPPGD</sequence>
<keyword evidence="1" id="KW-0472">Membrane</keyword>
<protein>
    <submittedName>
        <fullName evidence="2">Uncharacterized protein</fullName>
    </submittedName>
</protein>
<dbReference type="Proteomes" id="UP001494902">
    <property type="component" value="Unassembled WGS sequence"/>
</dbReference>
<gene>
    <name evidence="2" type="ORF">WIS52_06010</name>
</gene>
<proteinExistence type="predicted"/>
<organism evidence="2 3">
    <name type="scientific">Pseudonocardia nematodicida</name>
    <dbReference type="NCBI Taxonomy" id="1206997"/>
    <lineage>
        <taxon>Bacteria</taxon>
        <taxon>Bacillati</taxon>
        <taxon>Actinomycetota</taxon>
        <taxon>Actinomycetes</taxon>
        <taxon>Pseudonocardiales</taxon>
        <taxon>Pseudonocardiaceae</taxon>
        <taxon>Pseudonocardia</taxon>
    </lineage>
</organism>
<evidence type="ECO:0000256" key="1">
    <source>
        <dbReference type="SAM" id="Phobius"/>
    </source>
</evidence>
<feature type="transmembrane region" description="Helical" evidence="1">
    <location>
        <begin position="12"/>
        <end position="35"/>
    </location>
</feature>
<keyword evidence="1" id="KW-0812">Transmembrane</keyword>
<keyword evidence="3" id="KW-1185">Reference proteome</keyword>
<evidence type="ECO:0000313" key="3">
    <source>
        <dbReference type="Proteomes" id="UP001494902"/>
    </source>
</evidence>
<dbReference type="EMBL" id="JBEDNQ010000002">
    <property type="protein sequence ID" value="MEQ3550019.1"/>
    <property type="molecule type" value="Genomic_DNA"/>
</dbReference>
<reference evidence="2 3" key="1">
    <citation type="submission" date="2024-03" db="EMBL/GenBank/DDBJ databases">
        <title>Draft genome sequence of Pseudonocardia nematodicida JCM 31783.</title>
        <authorList>
            <person name="Butdee W."/>
            <person name="Duangmal K."/>
        </authorList>
    </citation>
    <scope>NUCLEOTIDE SEQUENCE [LARGE SCALE GENOMIC DNA]</scope>
    <source>
        <strain evidence="2 3">JCM 31783</strain>
    </source>
</reference>
<dbReference type="RefSeq" id="WP_349297107.1">
    <property type="nucleotide sequence ID" value="NZ_JBEDNQ010000002.1"/>
</dbReference>
<evidence type="ECO:0000313" key="2">
    <source>
        <dbReference type="EMBL" id="MEQ3550019.1"/>
    </source>
</evidence>
<comment type="caution">
    <text evidence="2">The sequence shown here is derived from an EMBL/GenBank/DDBJ whole genome shotgun (WGS) entry which is preliminary data.</text>
</comment>
<name>A0ABV1K6B6_9PSEU</name>
<keyword evidence="1" id="KW-1133">Transmembrane helix</keyword>